<dbReference type="PANTHER" id="PTHR33406">
    <property type="entry name" value="MEMBRANE PROTEIN MJ1562-RELATED"/>
    <property type="match status" value="1"/>
</dbReference>
<dbReference type="SUPFAM" id="SSF82866">
    <property type="entry name" value="Multidrug efflux transporter AcrB transmembrane domain"/>
    <property type="match status" value="2"/>
</dbReference>
<protein>
    <submittedName>
        <fullName evidence="9">Putative exporter of the RND superfamily</fullName>
    </submittedName>
</protein>
<dbReference type="Pfam" id="PF03176">
    <property type="entry name" value="MMPL"/>
    <property type="match status" value="2"/>
</dbReference>
<dbReference type="GO" id="GO:0005886">
    <property type="term" value="C:plasma membrane"/>
    <property type="evidence" value="ECO:0007669"/>
    <property type="project" value="UniProtKB-SubCell"/>
</dbReference>
<dbReference type="InterPro" id="IPR004869">
    <property type="entry name" value="MMPL_dom"/>
</dbReference>
<name>U7D8S4_9BACT</name>
<feature type="transmembrane region" description="Helical" evidence="7">
    <location>
        <begin position="687"/>
        <end position="708"/>
    </location>
</feature>
<feature type="domain" description="SSD" evidence="8">
    <location>
        <begin position="194"/>
        <end position="367"/>
    </location>
</feature>
<dbReference type="eggNOG" id="COG1033">
    <property type="taxonomic scope" value="Bacteria"/>
</dbReference>
<feature type="transmembrane region" description="Helical" evidence="7">
    <location>
        <begin position="590"/>
        <end position="609"/>
    </location>
</feature>
<keyword evidence="5 7" id="KW-1133">Transmembrane helix</keyword>
<feature type="transmembrane region" description="Helical" evidence="7">
    <location>
        <begin position="643"/>
        <end position="666"/>
    </location>
</feature>
<evidence type="ECO:0000259" key="8">
    <source>
        <dbReference type="PROSITE" id="PS50156"/>
    </source>
</evidence>
<organism evidence="9 10">
    <name type="scientific">Chitinivibrio alkaliphilus ACht1</name>
    <dbReference type="NCBI Taxonomy" id="1313304"/>
    <lineage>
        <taxon>Bacteria</taxon>
        <taxon>Pseudomonadati</taxon>
        <taxon>Fibrobacterota</taxon>
        <taxon>Chitinivibrionia</taxon>
        <taxon>Chitinivibrionales</taxon>
        <taxon>Chitinivibrionaceae</taxon>
        <taxon>Chitinivibrio</taxon>
    </lineage>
</organism>
<comment type="caution">
    <text evidence="9">The sequence shown here is derived from an EMBL/GenBank/DDBJ whole genome shotgun (WGS) entry which is preliminary data.</text>
</comment>
<dbReference type="InterPro" id="IPR050545">
    <property type="entry name" value="Mycobact_MmpL"/>
</dbReference>
<feature type="transmembrane region" description="Helical" evidence="7">
    <location>
        <begin position="271"/>
        <end position="292"/>
    </location>
</feature>
<evidence type="ECO:0000256" key="1">
    <source>
        <dbReference type="ARBA" id="ARBA00004651"/>
    </source>
</evidence>
<feature type="transmembrane region" description="Helical" evidence="7">
    <location>
        <begin position="398"/>
        <end position="416"/>
    </location>
</feature>
<feature type="transmembrane region" description="Helical" evidence="7">
    <location>
        <begin position="242"/>
        <end position="265"/>
    </location>
</feature>
<reference evidence="9 10" key="1">
    <citation type="journal article" date="2013" name="Environ. Microbiol.">
        <title>Genome analysis of Chitinivibrio alkaliphilus gen. nov., sp. nov., a novel extremely haloalkaliphilic anaerobic chitinolytic bacterium from the candidate phylum Termite Group 3.</title>
        <authorList>
            <person name="Sorokin D.Y."/>
            <person name="Gumerov V.M."/>
            <person name="Rakitin A.L."/>
            <person name="Beletsky A.V."/>
            <person name="Damste J.S."/>
            <person name="Muyzer G."/>
            <person name="Mardanov A.V."/>
            <person name="Ravin N.V."/>
        </authorList>
    </citation>
    <scope>NUCLEOTIDE SEQUENCE [LARGE SCALE GENOMIC DNA]</scope>
    <source>
        <strain evidence="9 10">ACht1</strain>
    </source>
</reference>
<keyword evidence="10" id="KW-1185">Reference proteome</keyword>
<dbReference type="InterPro" id="IPR000731">
    <property type="entry name" value="SSD"/>
</dbReference>
<evidence type="ECO:0000256" key="3">
    <source>
        <dbReference type="ARBA" id="ARBA00022475"/>
    </source>
</evidence>
<dbReference type="PROSITE" id="PS50156">
    <property type="entry name" value="SSD"/>
    <property type="match status" value="1"/>
</dbReference>
<dbReference type="Proteomes" id="UP000017148">
    <property type="component" value="Unassembled WGS sequence"/>
</dbReference>
<feature type="transmembrane region" description="Helical" evidence="7">
    <location>
        <begin position="616"/>
        <end position="637"/>
    </location>
</feature>
<evidence type="ECO:0000256" key="7">
    <source>
        <dbReference type="SAM" id="Phobius"/>
    </source>
</evidence>
<dbReference type="EMBL" id="ASJR01000005">
    <property type="protein sequence ID" value="ERP38779.1"/>
    <property type="molecule type" value="Genomic_DNA"/>
</dbReference>
<dbReference type="STRING" id="1313304.CALK_0803"/>
<keyword evidence="4 7" id="KW-0812">Transmembrane</keyword>
<feature type="transmembrane region" description="Helical" evidence="7">
    <location>
        <begin position="218"/>
        <end position="235"/>
    </location>
</feature>
<feature type="transmembrane region" description="Helical" evidence="7">
    <location>
        <begin position="313"/>
        <end position="336"/>
    </location>
</feature>
<keyword evidence="6 7" id="KW-0472">Membrane</keyword>
<proteinExistence type="inferred from homology"/>
<gene>
    <name evidence="9" type="ORF">CALK_0803</name>
</gene>
<accession>U7D8S4</accession>
<dbReference type="PANTHER" id="PTHR33406:SF6">
    <property type="entry name" value="MEMBRANE PROTEIN YDGH-RELATED"/>
    <property type="match status" value="1"/>
</dbReference>
<evidence type="ECO:0000256" key="4">
    <source>
        <dbReference type="ARBA" id="ARBA00022692"/>
    </source>
</evidence>
<dbReference type="OrthoDB" id="9803781at2"/>
<dbReference type="AlphaFoldDB" id="U7D8S4"/>
<sequence>MRQLSKWIDTYKKSILFVCILLTVTAIPRLFFLEYSDSHTAFFDTDDPGFQEYSRIEEQYGADNTLLIALTPKEGDIFTPRSFSLFASLHDSLCQLKGFISAQSPYTTYDVRASFGRISFTPRFDTASPTQADLDSLRPYFLSDPLLQNRLISETGTYGGIFARFALEETKGAAALSRDIDLLLENLSRDYPDHTLMATGGVLIDNAFFTASFSDARIRIPLLYGTVFCILLWFTTSVKAAVAILSILLFPSALALCIAQGRGILLTAPSAMAPIIILTAGLADTIHMYVRYSHHLRKKHPPVQALQEAFQDTLIPITVTTLTTVAGFLLLLFSAVPPFRDLGLITAVGIFFAYLFSLFFFPALILTFFPCNQARQTKKHDIFGASLGRIVAHNRGKCIFIPLSIVLLSIPGLFRIEFNDRFYAFFDESYPFRRDTEEVMHHLTGLDYLTLSLGITPDSLTEKDLHALDSLERSWRNMAEVRHISGPATLLRRGMNEISGTDSLPGPAMARRMLSTYKREQKERSVPPFISAGGTHLRTEIFLDTLSSQEIRLLEENIRRDVEQVFPETEYLLHSPSLLFAHLSRDNLSSMLRITAASLGIISLVLLFLSGSLHMGLLSIIPNILPPLAAFGIWGIVYGQAGLGVSLGVALAIGIIVDDTVHILFAHMRSRKKGLSKNDATEHTLRHVSDAVILTSGILVVGFLFLATSGFEPTAHMGKMTVLIMFCALGIDLFLYTALLSGTQK</sequence>
<evidence type="ECO:0000256" key="6">
    <source>
        <dbReference type="ARBA" id="ARBA00023136"/>
    </source>
</evidence>
<dbReference type="Gene3D" id="1.20.1640.10">
    <property type="entry name" value="Multidrug efflux transporter AcrB transmembrane domain"/>
    <property type="match status" value="2"/>
</dbReference>
<feature type="transmembrane region" description="Helical" evidence="7">
    <location>
        <begin position="342"/>
        <end position="369"/>
    </location>
</feature>
<evidence type="ECO:0000256" key="5">
    <source>
        <dbReference type="ARBA" id="ARBA00022989"/>
    </source>
</evidence>
<keyword evidence="3" id="KW-1003">Cell membrane</keyword>
<comment type="subcellular location">
    <subcellularLocation>
        <location evidence="1">Cell membrane</location>
        <topology evidence="1">Multi-pass membrane protein</topology>
    </subcellularLocation>
</comment>
<evidence type="ECO:0000313" key="10">
    <source>
        <dbReference type="Proteomes" id="UP000017148"/>
    </source>
</evidence>
<feature type="transmembrane region" description="Helical" evidence="7">
    <location>
        <begin position="720"/>
        <end position="740"/>
    </location>
</feature>
<evidence type="ECO:0000313" key="9">
    <source>
        <dbReference type="EMBL" id="ERP38779.1"/>
    </source>
</evidence>
<comment type="similarity">
    <text evidence="2">Belongs to the resistance-nodulation-cell division (RND) (TC 2.A.6) family. MmpL subfamily.</text>
</comment>
<evidence type="ECO:0000256" key="2">
    <source>
        <dbReference type="ARBA" id="ARBA00010157"/>
    </source>
</evidence>